<organism evidence="1 2">
    <name type="scientific">Streptomyces violaceus</name>
    <name type="common">Streptomyces venezuelae</name>
    <dbReference type="NCBI Taxonomy" id="1936"/>
    <lineage>
        <taxon>Bacteria</taxon>
        <taxon>Bacillati</taxon>
        <taxon>Actinomycetota</taxon>
        <taxon>Actinomycetes</taxon>
        <taxon>Kitasatosporales</taxon>
        <taxon>Streptomycetaceae</taxon>
        <taxon>Streptomyces</taxon>
    </lineage>
</organism>
<evidence type="ECO:0000313" key="2">
    <source>
        <dbReference type="Proteomes" id="UP001249394"/>
    </source>
</evidence>
<gene>
    <name evidence="1" type="ORF">RI060_14630</name>
</gene>
<dbReference type="Proteomes" id="UP001249394">
    <property type="component" value="Chromosome"/>
</dbReference>
<keyword evidence="2" id="KW-1185">Reference proteome</keyword>
<proteinExistence type="predicted"/>
<reference evidence="1 2" key="1">
    <citation type="submission" date="2023-09" db="EMBL/GenBank/DDBJ databases">
        <title>The genome sequence of Streptomyces anthocyanicus.</title>
        <authorList>
            <person name="Mo P."/>
        </authorList>
    </citation>
    <scope>NUCLEOTIDE SEQUENCE [LARGE SCALE GENOMIC DNA]</scope>
    <source>
        <strain evidence="1 2">JCM 4387</strain>
    </source>
</reference>
<protein>
    <submittedName>
        <fullName evidence="1">Uncharacterized protein</fullName>
    </submittedName>
</protein>
<sequence length="70" mass="7930">MLEWLWREDCFAPWALDLAMRYIDRNVAVAESARLLTEARRPARSGGLQQMVGLALLDVPDERTEGITGK</sequence>
<dbReference type="EMBL" id="CP134213">
    <property type="protein sequence ID" value="WND18495.1"/>
    <property type="molecule type" value="Genomic_DNA"/>
</dbReference>
<evidence type="ECO:0000313" key="1">
    <source>
        <dbReference type="EMBL" id="WND18495.1"/>
    </source>
</evidence>
<name>A0ABY9U9J7_STRVL</name>
<accession>A0ABY9U9J7</accession>